<reference evidence="1" key="2">
    <citation type="journal article" date="2015" name="Fish Shellfish Immunol.">
        <title>Early steps in the European eel (Anguilla anguilla)-Vibrio vulnificus interaction in the gills: Role of the RtxA13 toxin.</title>
        <authorList>
            <person name="Callol A."/>
            <person name="Pajuelo D."/>
            <person name="Ebbesson L."/>
            <person name="Teles M."/>
            <person name="MacKenzie S."/>
            <person name="Amaro C."/>
        </authorList>
    </citation>
    <scope>NUCLEOTIDE SEQUENCE</scope>
</reference>
<dbReference type="AlphaFoldDB" id="A0A0E9QN33"/>
<accession>A0A0E9QN33</accession>
<reference evidence="1" key="1">
    <citation type="submission" date="2014-11" db="EMBL/GenBank/DDBJ databases">
        <authorList>
            <person name="Amaro Gonzalez C."/>
        </authorList>
    </citation>
    <scope>NUCLEOTIDE SEQUENCE</scope>
</reference>
<name>A0A0E9QN33_ANGAN</name>
<dbReference type="EMBL" id="GBXM01091094">
    <property type="protein sequence ID" value="JAH17483.1"/>
    <property type="molecule type" value="Transcribed_RNA"/>
</dbReference>
<protein>
    <submittedName>
        <fullName evidence="1">Uncharacterized protein</fullName>
    </submittedName>
</protein>
<evidence type="ECO:0000313" key="1">
    <source>
        <dbReference type="EMBL" id="JAH17483.1"/>
    </source>
</evidence>
<proteinExistence type="predicted"/>
<organism evidence="1">
    <name type="scientific">Anguilla anguilla</name>
    <name type="common">European freshwater eel</name>
    <name type="synonym">Muraena anguilla</name>
    <dbReference type="NCBI Taxonomy" id="7936"/>
    <lineage>
        <taxon>Eukaryota</taxon>
        <taxon>Metazoa</taxon>
        <taxon>Chordata</taxon>
        <taxon>Craniata</taxon>
        <taxon>Vertebrata</taxon>
        <taxon>Euteleostomi</taxon>
        <taxon>Actinopterygii</taxon>
        <taxon>Neopterygii</taxon>
        <taxon>Teleostei</taxon>
        <taxon>Anguilliformes</taxon>
        <taxon>Anguillidae</taxon>
        <taxon>Anguilla</taxon>
    </lineage>
</organism>
<sequence>MTAVNRSPKENKTILGIGFFATFHFSNPCFCTVRALLKMEDVIFETLRT</sequence>